<dbReference type="SUPFAM" id="SSF55315">
    <property type="entry name" value="L30e-like"/>
    <property type="match status" value="1"/>
</dbReference>
<name>A0A9D9DTS9_9BACT</name>
<dbReference type="Gene3D" id="3.30.1330.30">
    <property type="match status" value="1"/>
</dbReference>
<dbReference type="InterPro" id="IPR053888">
    <property type="entry name" value="MRM3-like_sub_bind"/>
</dbReference>
<dbReference type="InterPro" id="IPR029026">
    <property type="entry name" value="tRNA_m1G_MTases_N"/>
</dbReference>
<feature type="domain" description="MRM3-like substrate binding" evidence="5">
    <location>
        <begin position="4"/>
        <end position="95"/>
    </location>
</feature>
<dbReference type="InterPro" id="IPR001537">
    <property type="entry name" value="SpoU_MeTrfase"/>
</dbReference>
<protein>
    <submittedName>
        <fullName evidence="6">RNA methyltransferase</fullName>
    </submittedName>
</protein>
<comment type="caution">
    <text evidence="6">The sequence shown here is derived from an EMBL/GenBank/DDBJ whole genome shotgun (WGS) entry which is preliminary data.</text>
</comment>
<organism evidence="6 7">
    <name type="scientific">Candidatus Pullibacteroides excrementavium</name>
    <dbReference type="NCBI Taxonomy" id="2840905"/>
    <lineage>
        <taxon>Bacteria</taxon>
        <taxon>Pseudomonadati</taxon>
        <taxon>Bacteroidota</taxon>
        <taxon>Bacteroidia</taxon>
        <taxon>Bacteroidales</taxon>
        <taxon>Candidatus Pullibacteroides</taxon>
    </lineage>
</organism>
<dbReference type="AlphaFoldDB" id="A0A9D9DTS9"/>
<sequence length="321" mass="34952">MLSNQQIKLFKSYQQKKFRHQDGVFVAETPKVAEVLMRSGLRILTVAALESWWERPANEDLLRRWERRHGCRVERLVVTPKDLERISGLVQPQEVWMLLERPEAALSGLAATAVDALCRGCCLLLDGLQDPGNVGTVLRLADWFGMDAVLCTADCADVFQPKCVQASMGSVGVVPVWYAEREEWSELIRAKSGIEVAGDGEKTCLGASDGHSGGLQVFGTFMRGDNIYRQTLPQSSAWYIVGNEGKGISPCLEAVVGQRLSIPAFPRSGFLRGIGSGQKGESWGKEAALGGLDAASPGAESLNAAMATAILCSEIRRQMVR</sequence>
<dbReference type="Proteomes" id="UP000823612">
    <property type="component" value="Unassembled WGS sequence"/>
</dbReference>
<dbReference type="PANTHER" id="PTHR43191:SF2">
    <property type="entry name" value="RRNA METHYLTRANSFERASE 3, MITOCHONDRIAL"/>
    <property type="match status" value="1"/>
</dbReference>
<dbReference type="GO" id="GO:0032259">
    <property type="term" value="P:methylation"/>
    <property type="evidence" value="ECO:0007669"/>
    <property type="project" value="UniProtKB-KW"/>
</dbReference>
<dbReference type="GO" id="GO:0006396">
    <property type="term" value="P:RNA processing"/>
    <property type="evidence" value="ECO:0007669"/>
    <property type="project" value="InterPro"/>
</dbReference>
<evidence type="ECO:0000259" key="4">
    <source>
        <dbReference type="Pfam" id="PF00588"/>
    </source>
</evidence>
<comment type="similarity">
    <text evidence="1">Belongs to the class IV-like SAM-binding methyltransferase superfamily. RNA methyltransferase TrmH family.</text>
</comment>
<proteinExistence type="inferred from homology"/>
<keyword evidence="3" id="KW-0808">Transferase</keyword>
<dbReference type="SUPFAM" id="SSF75217">
    <property type="entry name" value="alpha/beta knot"/>
    <property type="match status" value="1"/>
</dbReference>
<gene>
    <name evidence="6" type="ORF">IAB08_07280</name>
</gene>
<accession>A0A9D9DTS9</accession>
<dbReference type="Pfam" id="PF00588">
    <property type="entry name" value="SpoU_methylase"/>
    <property type="match status" value="1"/>
</dbReference>
<evidence type="ECO:0000256" key="2">
    <source>
        <dbReference type="ARBA" id="ARBA00022603"/>
    </source>
</evidence>
<dbReference type="GO" id="GO:0003723">
    <property type="term" value="F:RNA binding"/>
    <property type="evidence" value="ECO:0007669"/>
    <property type="project" value="InterPro"/>
</dbReference>
<keyword evidence="2 6" id="KW-0489">Methyltransferase</keyword>
<evidence type="ECO:0000256" key="3">
    <source>
        <dbReference type="ARBA" id="ARBA00022679"/>
    </source>
</evidence>
<dbReference type="Pfam" id="PF22435">
    <property type="entry name" value="MRM3-like_sub_bind"/>
    <property type="match status" value="1"/>
</dbReference>
<dbReference type="EMBL" id="JADIMZ010000108">
    <property type="protein sequence ID" value="MBO8433077.1"/>
    <property type="molecule type" value="Genomic_DNA"/>
</dbReference>
<feature type="domain" description="tRNA/rRNA methyltransferase SpoU type" evidence="4">
    <location>
        <begin position="122"/>
        <end position="266"/>
    </location>
</feature>
<evidence type="ECO:0000256" key="1">
    <source>
        <dbReference type="ARBA" id="ARBA00007228"/>
    </source>
</evidence>
<evidence type="ECO:0000313" key="6">
    <source>
        <dbReference type="EMBL" id="MBO8433077.1"/>
    </source>
</evidence>
<dbReference type="Gene3D" id="3.40.1280.10">
    <property type="match status" value="1"/>
</dbReference>
<evidence type="ECO:0000313" key="7">
    <source>
        <dbReference type="Proteomes" id="UP000823612"/>
    </source>
</evidence>
<reference evidence="6" key="1">
    <citation type="submission" date="2020-10" db="EMBL/GenBank/DDBJ databases">
        <authorList>
            <person name="Gilroy R."/>
        </authorList>
    </citation>
    <scope>NUCLEOTIDE SEQUENCE</scope>
    <source>
        <strain evidence="6">2889</strain>
    </source>
</reference>
<dbReference type="InterPro" id="IPR029064">
    <property type="entry name" value="Ribosomal_eL30-like_sf"/>
</dbReference>
<reference evidence="6" key="2">
    <citation type="journal article" date="2021" name="PeerJ">
        <title>Extensive microbial diversity within the chicken gut microbiome revealed by metagenomics and culture.</title>
        <authorList>
            <person name="Gilroy R."/>
            <person name="Ravi A."/>
            <person name="Getino M."/>
            <person name="Pursley I."/>
            <person name="Horton D.L."/>
            <person name="Alikhan N.F."/>
            <person name="Baker D."/>
            <person name="Gharbi K."/>
            <person name="Hall N."/>
            <person name="Watson M."/>
            <person name="Adriaenssens E.M."/>
            <person name="Foster-Nyarko E."/>
            <person name="Jarju S."/>
            <person name="Secka A."/>
            <person name="Antonio M."/>
            <person name="Oren A."/>
            <person name="Chaudhuri R.R."/>
            <person name="La Ragione R."/>
            <person name="Hildebrand F."/>
            <person name="Pallen M.J."/>
        </authorList>
    </citation>
    <scope>NUCLEOTIDE SEQUENCE</scope>
    <source>
        <strain evidence="6">2889</strain>
    </source>
</reference>
<dbReference type="InterPro" id="IPR051259">
    <property type="entry name" value="rRNA_Methyltransferase"/>
</dbReference>
<dbReference type="GO" id="GO:0008173">
    <property type="term" value="F:RNA methyltransferase activity"/>
    <property type="evidence" value="ECO:0007669"/>
    <property type="project" value="InterPro"/>
</dbReference>
<dbReference type="PANTHER" id="PTHR43191">
    <property type="entry name" value="RRNA METHYLTRANSFERASE 3"/>
    <property type="match status" value="1"/>
</dbReference>
<evidence type="ECO:0000259" key="5">
    <source>
        <dbReference type="Pfam" id="PF22435"/>
    </source>
</evidence>
<dbReference type="InterPro" id="IPR029028">
    <property type="entry name" value="Alpha/beta_knot_MTases"/>
</dbReference>